<dbReference type="PANTHER" id="PTHR23155:SF1182">
    <property type="entry name" value="OS07G0186500 PROTEIN"/>
    <property type="match status" value="1"/>
</dbReference>
<accession>A0A1Z5R6Z4</accession>
<dbReference type="GO" id="GO:0006952">
    <property type="term" value="P:defense response"/>
    <property type="evidence" value="ECO:0007669"/>
    <property type="project" value="InterPro"/>
</dbReference>
<dbReference type="OMA" id="HINPVST"/>
<dbReference type="InterPro" id="IPR027417">
    <property type="entry name" value="P-loop_NTPase"/>
</dbReference>
<dbReference type="Gene3D" id="3.80.10.10">
    <property type="entry name" value="Ribonuclease Inhibitor"/>
    <property type="match status" value="1"/>
</dbReference>
<dbReference type="STRING" id="4558.A0A1Z5R6Z4"/>
<dbReference type="EMBL" id="CM000767">
    <property type="protein sequence ID" value="OQU79215.1"/>
    <property type="molecule type" value="Genomic_DNA"/>
</dbReference>
<proteinExistence type="predicted"/>
<dbReference type="Gene3D" id="3.40.50.300">
    <property type="entry name" value="P-loop containing nucleotide triphosphate hydrolases"/>
    <property type="match status" value="1"/>
</dbReference>
<dbReference type="Pfam" id="PF00931">
    <property type="entry name" value="NB-ARC"/>
    <property type="match status" value="1"/>
</dbReference>
<gene>
    <name evidence="2" type="ORF">SORBI_3008G112550</name>
</gene>
<dbReference type="InParanoid" id="A0A1Z5R6Z4"/>
<dbReference type="AlphaFoldDB" id="A0A1Z5R6Z4"/>
<dbReference type="SUPFAM" id="SSF52058">
    <property type="entry name" value="L domain-like"/>
    <property type="match status" value="1"/>
</dbReference>
<evidence type="ECO:0000313" key="2">
    <source>
        <dbReference type="EMBL" id="OQU79215.1"/>
    </source>
</evidence>
<dbReference type="GO" id="GO:0043531">
    <property type="term" value="F:ADP binding"/>
    <property type="evidence" value="ECO:0007669"/>
    <property type="project" value="InterPro"/>
</dbReference>
<feature type="domain" description="NB-ARC" evidence="1">
    <location>
        <begin position="42"/>
        <end position="146"/>
    </location>
</feature>
<reference evidence="2 3" key="1">
    <citation type="journal article" date="2009" name="Nature">
        <title>The Sorghum bicolor genome and the diversification of grasses.</title>
        <authorList>
            <person name="Paterson A.H."/>
            <person name="Bowers J.E."/>
            <person name="Bruggmann R."/>
            <person name="Dubchak I."/>
            <person name="Grimwood J."/>
            <person name="Gundlach H."/>
            <person name="Haberer G."/>
            <person name="Hellsten U."/>
            <person name="Mitros T."/>
            <person name="Poliakov A."/>
            <person name="Schmutz J."/>
            <person name="Spannagl M."/>
            <person name="Tang H."/>
            <person name="Wang X."/>
            <person name="Wicker T."/>
            <person name="Bharti A.K."/>
            <person name="Chapman J."/>
            <person name="Feltus F.A."/>
            <person name="Gowik U."/>
            <person name="Grigoriev I.V."/>
            <person name="Lyons E."/>
            <person name="Maher C.A."/>
            <person name="Martis M."/>
            <person name="Narechania A."/>
            <person name="Otillar R.P."/>
            <person name="Penning B.W."/>
            <person name="Salamov A.A."/>
            <person name="Wang Y."/>
            <person name="Zhang L."/>
            <person name="Carpita N.C."/>
            <person name="Freeling M."/>
            <person name="Gingle A.R."/>
            <person name="Hash C.T."/>
            <person name="Keller B."/>
            <person name="Klein P."/>
            <person name="Kresovich S."/>
            <person name="McCann M.C."/>
            <person name="Ming R."/>
            <person name="Peterson D.G."/>
            <person name="Mehboob-ur-Rahman"/>
            <person name="Ware D."/>
            <person name="Westhoff P."/>
            <person name="Mayer K.F."/>
            <person name="Messing J."/>
            <person name="Rokhsar D.S."/>
        </authorList>
    </citation>
    <scope>NUCLEOTIDE SEQUENCE [LARGE SCALE GENOMIC DNA]</scope>
    <source>
        <strain evidence="3">cv. BTx623</strain>
    </source>
</reference>
<dbReference type="InterPro" id="IPR044974">
    <property type="entry name" value="Disease_R_plants"/>
</dbReference>
<dbReference type="Proteomes" id="UP000000768">
    <property type="component" value="Chromosome 8"/>
</dbReference>
<keyword evidence="3" id="KW-1185">Reference proteome</keyword>
<dbReference type="InterPro" id="IPR002182">
    <property type="entry name" value="NB-ARC"/>
</dbReference>
<evidence type="ECO:0000313" key="3">
    <source>
        <dbReference type="Proteomes" id="UP000000768"/>
    </source>
</evidence>
<dbReference type="PANTHER" id="PTHR23155">
    <property type="entry name" value="DISEASE RESISTANCE PROTEIN RP"/>
    <property type="match status" value="1"/>
</dbReference>
<dbReference type="Gramene" id="OQU79215">
    <property type="protein sequence ID" value="OQU79215"/>
    <property type="gene ID" value="SORBI_3008G112550"/>
</dbReference>
<dbReference type="SUPFAM" id="SSF52540">
    <property type="entry name" value="P-loop containing nucleoside triphosphate hydrolases"/>
    <property type="match status" value="1"/>
</dbReference>
<evidence type="ECO:0000259" key="1">
    <source>
        <dbReference type="Pfam" id="PF00931"/>
    </source>
</evidence>
<reference evidence="3" key="2">
    <citation type="journal article" date="2018" name="Plant J.">
        <title>The Sorghum bicolor reference genome: improved assembly, gene annotations, a transcriptome atlas, and signatures of genome organization.</title>
        <authorList>
            <person name="McCormick R.F."/>
            <person name="Truong S.K."/>
            <person name="Sreedasyam A."/>
            <person name="Jenkins J."/>
            <person name="Shu S."/>
            <person name="Sims D."/>
            <person name="Kennedy M."/>
            <person name="Amirebrahimi M."/>
            <person name="Weers B.D."/>
            <person name="McKinley B."/>
            <person name="Mattison A."/>
            <person name="Morishige D.T."/>
            <person name="Grimwood J."/>
            <person name="Schmutz J."/>
            <person name="Mullet J.E."/>
        </authorList>
    </citation>
    <scope>NUCLEOTIDE SEQUENCE [LARGE SCALE GENOMIC DNA]</scope>
    <source>
        <strain evidence="3">cv. BTx623</strain>
    </source>
</reference>
<dbReference type="InterPro" id="IPR032675">
    <property type="entry name" value="LRR_dom_sf"/>
</dbReference>
<organism evidence="2 3">
    <name type="scientific">Sorghum bicolor</name>
    <name type="common">Sorghum</name>
    <name type="synonym">Sorghum vulgare</name>
    <dbReference type="NCBI Taxonomy" id="4558"/>
    <lineage>
        <taxon>Eukaryota</taxon>
        <taxon>Viridiplantae</taxon>
        <taxon>Streptophyta</taxon>
        <taxon>Embryophyta</taxon>
        <taxon>Tracheophyta</taxon>
        <taxon>Spermatophyta</taxon>
        <taxon>Magnoliopsida</taxon>
        <taxon>Liliopsida</taxon>
        <taxon>Poales</taxon>
        <taxon>Poaceae</taxon>
        <taxon>PACMAD clade</taxon>
        <taxon>Panicoideae</taxon>
        <taxon>Andropogonodae</taxon>
        <taxon>Andropogoneae</taxon>
        <taxon>Sorghinae</taxon>
        <taxon>Sorghum</taxon>
    </lineage>
</organism>
<protein>
    <recommendedName>
        <fullName evidence="1">NB-ARC domain-containing protein</fullName>
    </recommendedName>
</protein>
<name>A0A1Z5R6Z4_SORBI</name>
<sequence length="523" mass="59089">MGATLHYSTWVNAPPASCATDPSGGAEPPCVIGAHAESPPNYQIEDLLKQVMAQLDDSYEHCVTDHNDLVGKIKGYLRNKRYLIILDAMRSRDCWPCFDGAFVKNKYRSKVIITARIEAQYDHTIKIDLLLQQESWKRFSIKAFSKLSNQTSILVICQGLPLAIVVTNNPELCCVSRVLKLSLNDLPRHLRNHLLCCTSVPYSLKIIKFTEVDNRGTETALEEVAEEYLRELAQRSLIRVHDLVREMTLTISRKERFAHICNHPEVTDAGNVANRVSVHSGVQGHVSIPWINTASSNFRLLRVFEEGTKVSDKAKKLHILLLRFAHVRDLPSEITLVRSQLTSLRYLSVSKWYMYGTSIGGNICGLKQLHTLRKVRSSKDLAQNLGYLTQLRSLGITGILQSYSADLWTSIMNMTTLDPYKIGYPLSLLSQMVNLVYLNLHCTNDGESLKFCSGWFPKLKQLYLGKLERLSTVEIMDGAMTNLAYLELCELCLPGEFVEILEGNGQRFVQHIANIKCVWCVRA</sequence>